<organism evidence="1">
    <name type="scientific">Tetraodon nigroviridis</name>
    <name type="common">Spotted green pufferfish</name>
    <name type="synonym">Chelonodon nigroviridis</name>
    <dbReference type="NCBI Taxonomy" id="99883"/>
    <lineage>
        <taxon>Eukaryota</taxon>
        <taxon>Metazoa</taxon>
        <taxon>Chordata</taxon>
        <taxon>Craniata</taxon>
        <taxon>Vertebrata</taxon>
        <taxon>Euteleostomi</taxon>
        <taxon>Actinopterygii</taxon>
        <taxon>Neopterygii</taxon>
        <taxon>Teleostei</taxon>
        <taxon>Neoteleostei</taxon>
        <taxon>Acanthomorphata</taxon>
        <taxon>Eupercaria</taxon>
        <taxon>Tetraodontiformes</taxon>
        <taxon>Tetradontoidea</taxon>
        <taxon>Tetraodontidae</taxon>
        <taxon>Tetraodon</taxon>
    </lineage>
</organism>
<evidence type="ECO:0000313" key="1">
    <source>
        <dbReference type="EMBL" id="CAG14226.1"/>
    </source>
</evidence>
<gene>
    <name evidence="1" type="ORF">GSTENG00036389001</name>
</gene>
<protein>
    <submittedName>
        <fullName evidence="1">(spotted green pufferfish) hypothetical protein</fullName>
    </submittedName>
</protein>
<feature type="non-terminal residue" evidence="1">
    <location>
        <position position="1"/>
    </location>
</feature>
<sequence>VRRLCGMMSLPVTFSASCSCSVKATTLVSVCS</sequence>
<dbReference type="KEGG" id="tng:GSTEN00036389G001"/>
<dbReference type="AlphaFoldDB" id="Q4RBK7"/>
<reference evidence="1" key="2">
    <citation type="submission" date="2004-02" db="EMBL/GenBank/DDBJ databases">
        <authorList>
            <consortium name="Genoscope"/>
            <consortium name="Whitehead Institute Centre for Genome Research"/>
        </authorList>
    </citation>
    <scope>NUCLEOTIDE SEQUENCE</scope>
</reference>
<name>Q4RBK7_TETNG</name>
<comment type="caution">
    <text evidence="1">The sequence shown here is derived from an EMBL/GenBank/DDBJ whole genome shotgun (WGS) entry which is preliminary data.</text>
</comment>
<dbReference type="EMBL" id="CAAE01021233">
    <property type="protein sequence ID" value="CAG14226.1"/>
    <property type="molecule type" value="Genomic_DNA"/>
</dbReference>
<proteinExistence type="predicted"/>
<accession>Q4RBK7</accession>
<reference evidence="1" key="1">
    <citation type="journal article" date="2004" name="Nature">
        <title>Genome duplication in the teleost fish Tetraodon nigroviridis reveals the early vertebrate proto-karyotype.</title>
        <authorList>
            <person name="Jaillon O."/>
            <person name="Aury J.-M."/>
            <person name="Brunet F."/>
            <person name="Petit J.-L."/>
            <person name="Stange-Thomann N."/>
            <person name="Mauceli E."/>
            <person name="Bouneau L."/>
            <person name="Fischer C."/>
            <person name="Ozouf-Costaz C."/>
            <person name="Bernot A."/>
            <person name="Nicaud S."/>
            <person name="Jaffe D."/>
            <person name="Fisher S."/>
            <person name="Lutfalla G."/>
            <person name="Dossat C."/>
            <person name="Segurens B."/>
            <person name="Dasilva C."/>
            <person name="Salanoubat M."/>
            <person name="Levy M."/>
            <person name="Boudet N."/>
            <person name="Castellano S."/>
            <person name="Anthouard V."/>
            <person name="Jubin C."/>
            <person name="Castelli V."/>
            <person name="Katinka M."/>
            <person name="Vacherie B."/>
            <person name="Biemont C."/>
            <person name="Skalli Z."/>
            <person name="Cattolico L."/>
            <person name="Poulain J."/>
            <person name="De Berardinis V."/>
            <person name="Cruaud C."/>
            <person name="Duprat S."/>
            <person name="Brottier P."/>
            <person name="Coutanceau J.-P."/>
            <person name="Gouzy J."/>
            <person name="Parra G."/>
            <person name="Lardier G."/>
            <person name="Chapple C."/>
            <person name="McKernan K.J."/>
            <person name="McEwan P."/>
            <person name="Bosak S."/>
            <person name="Kellis M."/>
            <person name="Volff J.-N."/>
            <person name="Guigo R."/>
            <person name="Zody M.C."/>
            <person name="Mesirov J."/>
            <person name="Lindblad-Toh K."/>
            <person name="Birren B."/>
            <person name="Nusbaum C."/>
            <person name="Kahn D."/>
            <person name="Robinson-Rechavi M."/>
            <person name="Laudet V."/>
            <person name="Schachter V."/>
            <person name="Quetier F."/>
            <person name="Saurin W."/>
            <person name="Scarpelli C."/>
            <person name="Wincker P."/>
            <person name="Lander E.S."/>
            <person name="Weissenbach J."/>
            <person name="Roest Crollius H."/>
        </authorList>
    </citation>
    <scope>NUCLEOTIDE SEQUENCE [LARGE SCALE GENOMIC DNA]</scope>
</reference>